<sequence length="127" mass="13409">MSFADGEFADHQGARRGGRGLPAPVVAVLVNLPLGIVGVIPYWFTWSFLADFVFARFGWTTANPYNTRDGAGLALGVTLAALLPYLLLAVVVNWFGARRRGVGGAGFWALLVAAQLLPAVVLANLPG</sequence>
<feature type="transmembrane region" description="Helical" evidence="1">
    <location>
        <begin position="21"/>
        <end position="44"/>
    </location>
</feature>
<name>A0ABN1XMG5_9ACTN</name>
<keyword evidence="3" id="KW-1185">Reference proteome</keyword>
<protein>
    <recommendedName>
        <fullName evidence="4">DUF805 domain-containing protein</fullName>
    </recommendedName>
</protein>
<feature type="transmembrane region" description="Helical" evidence="1">
    <location>
        <begin position="107"/>
        <end position="125"/>
    </location>
</feature>
<evidence type="ECO:0000313" key="2">
    <source>
        <dbReference type="EMBL" id="GAA1385083.1"/>
    </source>
</evidence>
<dbReference type="RefSeq" id="WP_344325600.1">
    <property type="nucleotide sequence ID" value="NZ_BAAAKJ010000029.1"/>
</dbReference>
<comment type="caution">
    <text evidence="2">The sequence shown here is derived from an EMBL/GenBank/DDBJ whole genome shotgun (WGS) entry which is preliminary data.</text>
</comment>
<organism evidence="2 3">
    <name type="scientific">Kitasatospora putterlickiae</name>
    <dbReference type="NCBI Taxonomy" id="221725"/>
    <lineage>
        <taxon>Bacteria</taxon>
        <taxon>Bacillati</taxon>
        <taxon>Actinomycetota</taxon>
        <taxon>Actinomycetes</taxon>
        <taxon>Kitasatosporales</taxon>
        <taxon>Streptomycetaceae</taxon>
        <taxon>Kitasatospora</taxon>
    </lineage>
</organism>
<dbReference type="Proteomes" id="UP001499863">
    <property type="component" value="Unassembled WGS sequence"/>
</dbReference>
<gene>
    <name evidence="2" type="ORF">GCM10009639_07390</name>
</gene>
<evidence type="ECO:0000313" key="3">
    <source>
        <dbReference type="Proteomes" id="UP001499863"/>
    </source>
</evidence>
<reference evidence="2 3" key="1">
    <citation type="journal article" date="2019" name="Int. J. Syst. Evol. Microbiol.">
        <title>The Global Catalogue of Microorganisms (GCM) 10K type strain sequencing project: providing services to taxonomists for standard genome sequencing and annotation.</title>
        <authorList>
            <consortium name="The Broad Institute Genomics Platform"/>
            <consortium name="The Broad Institute Genome Sequencing Center for Infectious Disease"/>
            <person name="Wu L."/>
            <person name="Ma J."/>
        </authorList>
    </citation>
    <scope>NUCLEOTIDE SEQUENCE [LARGE SCALE GENOMIC DNA]</scope>
    <source>
        <strain evidence="2 3">JCM 12393</strain>
    </source>
</reference>
<keyword evidence="1" id="KW-0472">Membrane</keyword>
<keyword evidence="1" id="KW-1133">Transmembrane helix</keyword>
<dbReference type="EMBL" id="BAAAKJ010000029">
    <property type="protein sequence ID" value="GAA1385083.1"/>
    <property type="molecule type" value="Genomic_DNA"/>
</dbReference>
<accession>A0ABN1XMG5</accession>
<feature type="transmembrane region" description="Helical" evidence="1">
    <location>
        <begin position="73"/>
        <end position="95"/>
    </location>
</feature>
<evidence type="ECO:0000256" key="1">
    <source>
        <dbReference type="SAM" id="Phobius"/>
    </source>
</evidence>
<evidence type="ECO:0008006" key="4">
    <source>
        <dbReference type="Google" id="ProtNLM"/>
    </source>
</evidence>
<keyword evidence="1" id="KW-0812">Transmembrane</keyword>
<proteinExistence type="predicted"/>